<dbReference type="PANTHER" id="PTHR45138">
    <property type="entry name" value="REGULATORY COMPONENTS OF SENSORY TRANSDUCTION SYSTEM"/>
    <property type="match status" value="1"/>
</dbReference>
<feature type="transmembrane region" description="Helical" evidence="5">
    <location>
        <begin position="155"/>
        <end position="175"/>
    </location>
</feature>
<dbReference type="EC" id="2.7.7.65" evidence="3"/>
<dbReference type="GO" id="GO:1902201">
    <property type="term" value="P:negative regulation of bacterial-type flagellum-dependent cell motility"/>
    <property type="evidence" value="ECO:0007669"/>
    <property type="project" value="TreeGrafter"/>
</dbReference>
<dbReference type="PATRIC" id="fig|1301098.3.peg.1524"/>
<evidence type="ECO:0000313" key="8">
    <source>
        <dbReference type="Proteomes" id="UP000025241"/>
    </source>
</evidence>
<gene>
    <name evidence="7" type="ORF">PKB_1531</name>
</gene>
<keyword evidence="5" id="KW-0472">Membrane</keyword>
<dbReference type="KEGG" id="pkc:PKB_1531"/>
<dbReference type="NCBIfam" id="TIGR00254">
    <property type="entry name" value="GGDEF"/>
    <property type="match status" value="1"/>
</dbReference>
<dbReference type="InterPro" id="IPR000160">
    <property type="entry name" value="GGDEF_dom"/>
</dbReference>
<dbReference type="Pfam" id="PF20966">
    <property type="entry name" value="MASE6"/>
    <property type="match status" value="1"/>
</dbReference>
<dbReference type="AlphaFoldDB" id="A0A024HEJ9"/>
<dbReference type="InterPro" id="IPR043128">
    <property type="entry name" value="Rev_trsase/Diguanyl_cyclase"/>
</dbReference>
<evidence type="ECO:0000256" key="4">
    <source>
        <dbReference type="ARBA" id="ARBA00034247"/>
    </source>
</evidence>
<feature type="transmembrane region" description="Helical" evidence="5">
    <location>
        <begin position="83"/>
        <end position="113"/>
    </location>
</feature>
<dbReference type="OrthoDB" id="9812260at2"/>
<dbReference type="SUPFAM" id="SSF55073">
    <property type="entry name" value="Nucleotide cyclase"/>
    <property type="match status" value="1"/>
</dbReference>
<dbReference type="Pfam" id="PF00990">
    <property type="entry name" value="GGDEF"/>
    <property type="match status" value="1"/>
</dbReference>
<keyword evidence="5" id="KW-1133">Transmembrane helix</keyword>
<dbReference type="SMART" id="SM00267">
    <property type="entry name" value="GGDEF"/>
    <property type="match status" value="1"/>
</dbReference>
<feature type="domain" description="GGDEF" evidence="6">
    <location>
        <begin position="220"/>
        <end position="353"/>
    </location>
</feature>
<evidence type="ECO:0000259" key="6">
    <source>
        <dbReference type="PROSITE" id="PS50887"/>
    </source>
</evidence>
<accession>A0A024HEJ9</accession>
<keyword evidence="8" id="KW-1185">Reference proteome</keyword>
<comment type="cofactor">
    <cofactor evidence="1">
        <name>Mg(2+)</name>
        <dbReference type="ChEBI" id="CHEBI:18420"/>
    </cofactor>
</comment>
<comment type="subcellular location">
    <subcellularLocation>
        <location evidence="2">Cell inner membrane</location>
    </subcellularLocation>
</comment>
<dbReference type="Gene3D" id="3.30.70.270">
    <property type="match status" value="1"/>
</dbReference>
<evidence type="ECO:0000256" key="2">
    <source>
        <dbReference type="ARBA" id="ARBA00004533"/>
    </source>
</evidence>
<reference evidence="7 8" key="2">
    <citation type="submission" date="2014-05" db="EMBL/GenBank/DDBJ databases">
        <title>Genome sequence of the 3-chlorobenzoate degrading bacterium Pseudomonas knackmussii B13 shows multiple evidence for horizontal gene transfer.</title>
        <authorList>
            <person name="Miyazaki R."/>
            <person name="Bertelli C."/>
            <person name="Falquet L."/>
            <person name="Robinson-Rechavi M."/>
            <person name="Gharib W."/>
            <person name="Roy S."/>
            <person name="Van der Meer J.R."/>
        </authorList>
    </citation>
    <scope>NUCLEOTIDE SEQUENCE [LARGE SCALE GENOMIC DNA]</scope>
    <source>
        <strain evidence="7 8">B13</strain>
    </source>
</reference>
<name>A0A024HEJ9_PSEKB</name>
<dbReference type="FunFam" id="3.30.70.270:FF:000001">
    <property type="entry name" value="Diguanylate cyclase domain protein"/>
    <property type="match status" value="1"/>
</dbReference>
<evidence type="ECO:0000256" key="1">
    <source>
        <dbReference type="ARBA" id="ARBA00001946"/>
    </source>
</evidence>
<feature type="transmembrane region" description="Helical" evidence="5">
    <location>
        <begin position="52"/>
        <end position="71"/>
    </location>
</feature>
<dbReference type="STRING" id="1301098.PKB_1531"/>
<dbReference type="InterPro" id="IPR050469">
    <property type="entry name" value="Diguanylate_Cyclase"/>
</dbReference>
<feature type="transmembrane region" description="Helical" evidence="5">
    <location>
        <begin position="119"/>
        <end position="143"/>
    </location>
</feature>
<reference evidence="7 8" key="1">
    <citation type="submission" date="2013-03" db="EMBL/GenBank/DDBJ databases">
        <authorList>
            <person name="Linke B."/>
        </authorList>
    </citation>
    <scope>NUCLEOTIDE SEQUENCE [LARGE SCALE GENOMIC DNA]</scope>
    <source>
        <strain evidence="7 8">B13</strain>
    </source>
</reference>
<feature type="transmembrane region" description="Helical" evidence="5">
    <location>
        <begin position="27"/>
        <end position="46"/>
    </location>
</feature>
<dbReference type="GO" id="GO:0043709">
    <property type="term" value="P:cell adhesion involved in single-species biofilm formation"/>
    <property type="evidence" value="ECO:0007669"/>
    <property type="project" value="TreeGrafter"/>
</dbReference>
<dbReference type="CDD" id="cd01949">
    <property type="entry name" value="GGDEF"/>
    <property type="match status" value="1"/>
</dbReference>
<dbReference type="Proteomes" id="UP000025241">
    <property type="component" value="Chromosome I"/>
</dbReference>
<dbReference type="EMBL" id="HG322950">
    <property type="protein sequence ID" value="CDF82893.1"/>
    <property type="molecule type" value="Genomic_DNA"/>
</dbReference>
<dbReference type="PANTHER" id="PTHR45138:SF9">
    <property type="entry name" value="DIGUANYLATE CYCLASE DGCM-RELATED"/>
    <property type="match status" value="1"/>
</dbReference>
<evidence type="ECO:0000313" key="7">
    <source>
        <dbReference type="EMBL" id="CDF82893.1"/>
    </source>
</evidence>
<dbReference type="eggNOG" id="COG3706">
    <property type="taxonomic scope" value="Bacteria"/>
</dbReference>
<organism evidence="7 8">
    <name type="scientific">Pseudomonas knackmussii (strain DSM 6978 / CCUG 54928 / LMG 23759 / B13)</name>
    <dbReference type="NCBI Taxonomy" id="1301098"/>
    <lineage>
        <taxon>Bacteria</taxon>
        <taxon>Pseudomonadati</taxon>
        <taxon>Pseudomonadota</taxon>
        <taxon>Gammaproteobacteria</taxon>
        <taxon>Pseudomonadales</taxon>
        <taxon>Pseudomonadaceae</taxon>
        <taxon>Pseudomonas</taxon>
    </lineage>
</organism>
<protein>
    <recommendedName>
        <fullName evidence="3">diguanylate cyclase</fullName>
        <ecNumber evidence="3">2.7.7.65</ecNumber>
    </recommendedName>
</protein>
<keyword evidence="5" id="KW-0812">Transmembrane</keyword>
<sequence>MSNKAKDQTTPESTTGSGGLDLADQRLVMRLIFVCTGVTLAVFSILQALSGNYSLASLEFLVFALLMWAAGRLKRVANLTPWIYAYLLPTFCFLVYIIVMPHASATAFVWLYLMPVMAYLLLGAMRGFLLSTPFVVIATLMYLRQHPVTMDAPGMIDIGNALLCGLLIMTFVHIYESRRAEAQRLLRRLALNDALTGVASREAFQRAVQRCLEEAEHGGPRWVLVLLDVDHFKAVNDRWGHDAGDKALQHICTRLRQHLRAGDLVGRLGGEEFGLLLRNTARLDAASLVERLRLDLVANPLLYAGNLITLSATFGLAEWPNDGHDLEALYRCSDRRLYQGKAQGRNRLVCNDAD</sequence>
<dbReference type="GO" id="GO:0052621">
    <property type="term" value="F:diguanylate cyclase activity"/>
    <property type="evidence" value="ECO:0007669"/>
    <property type="project" value="UniProtKB-EC"/>
</dbReference>
<comment type="catalytic activity">
    <reaction evidence="4">
        <text>2 GTP = 3',3'-c-di-GMP + 2 diphosphate</text>
        <dbReference type="Rhea" id="RHEA:24898"/>
        <dbReference type="ChEBI" id="CHEBI:33019"/>
        <dbReference type="ChEBI" id="CHEBI:37565"/>
        <dbReference type="ChEBI" id="CHEBI:58805"/>
        <dbReference type="EC" id="2.7.7.65"/>
    </reaction>
</comment>
<dbReference type="GO" id="GO:0005886">
    <property type="term" value="C:plasma membrane"/>
    <property type="evidence" value="ECO:0007669"/>
    <property type="project" value="UniProtKB-SubCell"/>
</dbReference>
<evidence type="ECO:0000256" key="5">
    <source>
        <dbReference type="SAM" id="Phobius"/>
    </source>
</evidence>
<dbReference type="PROSITE" id="PS50887">
    <property type="entry name" value="GGDEF"/>
    <property type="match status" value="1"/>
</dbReference>
<dbReference type="InterPro" id="IPR048435">
    <property type="entry name" value="MASE6"/>
</dbReference>
<proteinExistence type="predicted"/>
<evidence type="ECO:0000256" key="3">
    <source>
        <dbReference type="ARBA" id="ARBA00012528"/>
    </source>
</evidence>
<dbReference type="RefSeq" id="WP_043250437.1">
    <property type="nucleotide sequence ID" value="NZ_HG322950.1"/>
</dbReference>
<dbReference type="InterPro" id="IPR029787">
    <property type="entry name" value="Nucleotide_cyclase"/>
</dbReference>
<dbReference type="HOGENOM" id="CLU_000445_11_1_6"/>